<reference evidence="2" key="1">
    <citation type="submission" date="2020-02" db="EMBL/GenBank/DDBJ databases">
        <authorList>
            <person name="Scholz U."/>
            <person name="Mascher M."/>
            <person name="Fiebig A."/>
        </authorList>
    </citation>
    <scope>NUCLEOTIDE SEQUENCE</scope>
</reference>
<gene>
    <name evidence="2" type="ORF">SI8410_08011498</name>
</gene>
<dbReference type="AlphaFoldDB" id="A0A7I8KSS8"/>
<protein>
    <submittedName>
        <fullName evidence="2">Uncharacterized protein</fullName>
    </submittedName>
</protein>
<evidence type="ECO:0000313" key="3">
    <source>
        <dbReference type="Proteomes" id="UP000663760"/>
    </source>
</evidence>
<dbReference type="EMBL" id="LR746271">
    <property type="protein sequence ID" value="CAA7400820.1"/>
    <property type="molecule type" value="Genomic_DNA"/>
</dbReference>
<evidence type="ECO:0000313" key="2">
    <source>
        <dbReference type="EMBL" id="CAA7400820.1"/>
    </source>
</evidence>
<keyword evidence="3" id="KW-1185">Reference proteome</keyword>
<organism evidence="2 3">
    <name type="scientific">Spirodela intermedia</name>
    <name type="common">Intermediate duckweed</name>
    <dbReference type="NCBI Taxonomy" id="51605"/>
    <lineage>
        <taxon>Eukaryota</taxon>
        <taxon>Viridiplantae</taxon>
        <taxon>Streptophyta</taxon>
        <taxon>Embryophyta</taxon>
        <taxon>Tracheophyta</taxon>
        <taxon>Spermatophyta</taxon>
        <taxon>Magnoliopsida</taxon>
        <taxon>Liliopsida</taxon>
        <taxon>Araceae</taxon>
        <taxon>Lemnoideae</taxon>
        <taxon>Spirodela</taxon>
    </lineage>
</organism>
<dbReference type="Proteomes" id="UP000663760">
    <property type="component" value="Chromosome 8"/>
</dbReference>
<feature type="transmembrane region" description="Helical" evidence="1">
    <location>
        <begin position="14"/>
        <end position="37"/>
    </location>
</feature>
<sequence length="82" mass="8885">MQPLQQDVVLWRRIVVLAAMELAAMVGLMIVASLHVLPGSLHRGLVFSLIGLLVALTAVHIIVFLLWLCPYGATRVSPAAQD</sequence>
<evidence type="ECO:0000256" key="1">
    <source>
        <dbReference type="SAM" id="Phobius"/>
    </source>
</evidence>
<proteinExistence type="predicted"/>
<name>A0A7I8KSS8_SPIIN</name>
<keyword evidence="1" id="KW-0472">Membrane</keyword>
<accession>A0A7I8KSS8</accession>
<feature type="transmembrane region" description="Helical" evidence="1">
    <location>
        <begin position="44"/>
        <end position="68"/>
    </location>
</feature>
<keyword evidence="1" id="KW-0812">Transmembrane</keyword>
<keyword evidence="1" id="KW-1133">Transmembrane helix</keyword>